<proteinExistence type="predicted"/>
<evidence type="ECO:0000313" key="2">
    <source>
        <dbReference type="Proteomes" id="UP000180246"/>
    </source>
</evidence>
<dbReference type="AlphaFoldDB" id="A0A1S2NHJ0"/>
<dbReference type="EMBL" id="JRYB01000001">
    <property type="protein sequence ID" value="OIJ44184.1"/>
    <property type="molecule type" value="Genomic_DNA"/>
</dbReference>
<comment type="caution">
    <text evidence="1">The sequence shown here is derived from an EMBL/GenBank/DDBJ whole genome shotgun (WGS) entry which is preliminary data.</text>
</comment>
<dbReference type="PANTHER" id="PTHR35370">
    <property type="entry name" value="CYTOPLASMIC PROTEIN-RELATED-RELATED"/>
    <property type="match status" value="1"/>
</dbReference>
<dbReference type="InterPro" id="IPR010272">
    <property type="entry name" value="T6SS_TssF"/>
</dbReference>
<dbReference type="PIRSF" id="PIRSF028304">
    <property type="entry name" value="UCP028304"/>
    <property type="match status" value="1"/>
</dbReference>
<reference evidence="1 2" key="1">
    <citation type="submission" date="2014-10" db="EMBL/GenBank/DDBJ databases">
        <authorList>
            <person name="Seo M.-J."/>
            <person name="Seok Y.J."/>
            <person name="Cha I.-T."/>
        </authorList>
    </citation>
    <scope>NUCLEOTIDE SEQUENCE [LARGE SCALE GENOMIC DNA]</scope>
    <source>
        <strain evidence="1 2">NEU</strain>
    </source>
</reference>
<gene>
    <name evidence="1" type="ORF">LO55_60</name>
</gene>
<name>A0A1S2NHJ0_9BURK</name>
<dbReference type="Proteomes" id="UP000180246">
    <property type="component" value="Unassembled WGS sequence"/>
</dbReference>
<dbReference type="PANTHER" id="PTHR35370:SF1">
    <property type="entry name" value="TYPE VI SECRETION SYSTEM COMPONENT TSSF1"/>
    <property type="match status" value="1"/>
</dbReference>
<evidence type="ECO:0000313" key="1">
    <source>
        <dbReference type="EMBL" id="OIJ44184.1"/>
    </source>
</evidence>
<dbReference type="RefSeq" id="WP_071359989.1">
    <property type="nucleotide sequence ID" value="NZ_JRYB01000001.1"/>
</dbReference>
<dbReference type="NCBIfam" id="TIGR03359">
    <property type="entry name" value="VI_chp_6"/>
    <property type="match status" value="1"/>
</dbReference>
<sequence>MEELLPYFERELVYLNTVGRELAHQYPRLAAELGLGPEGSEDPHIRRLIQACALLNARTAKKLDDDYPELTEALLGSLYPHFLHGLPSCSIAHVDGGDPQARAGKIEHVQAVPRGTEMSSLRARGAPCVFRTTAELALAPVKVARAWFEPVAHVPPRIRLPPRAGARIGIAFDSALPARMLHGRGLPHVRLYVDGDGLLSAALIDALGMNVVETWVEAEGVEGWRRLDGAALHLGGLELEEALVPQQDHAHPAYRLLTEYFAFPDKFHFLDVDLARLAPLLPAGARRFTLHFLLSGMHAESSPARILRALSAANLLTGCVPVVNLFRQAAAPVRITHRSAMYDVAPSRHEEGVEVYSIDAVHVLRTEDGKTASVAYRPYYGLRHGEGDEHGQRYWFARRDDRGDSRHRMKIAFTDDDFSLLGEDASVASIDLTCSNGAAACGVGVGAPGGDLASETATSGLPIRLLRKPSAPLRFGNRDGTHWRLVTQLALNHRSLADLDAFRETLALYDLPRSGASQRQIAGVSAMASTPATAWLRNRYGASLVHGIEVRMTVDEDAFAGSSLFVFAQVVSRFLGLYVHLNSFTRLVLVSGQSDKELLRCEPRNGSLALV</sequence>
<dbReference type="Pfam" id="PF05947">
    <property type="entry name" value="T6SS_TssF"/>
    <property type="match status" value="1"/>
</dbReference>
<organism evidence="1 2">
    <name type="scientific">Massilia timonae</name>
    <dbReference type="NCBI Taxonomy" id="47229"/>
    <lineage>
        <taxon>Bacteria</taxon>
        <taxon>Pseudomonadati</taxon>
        <taxon>Pseudomonadota</taxon>
        <taxon>Betaproteobacteria</taxon>
        <taxon>Burkholderiales</taxon>
        <taxon>Oxalobacteraceae</taxon>
        <taxon>Telluria group</taxon>
        <taxon>Massilia</taxon>
    </lineage>
</organism>
<evidence type="ECO:0008006" key="3">
    <source>
        <dbReference type="Google" id="ProtNLM"/>
    </source>
</evidence>
<protein>
    <recommendedName>
        <fullName evidence="3">Type VI secretion protein</fullName>
    </recommendedName>
</protein>
<accession>A0A1S2NHJ0</accession>